<evidence type="ECO:0000313" key="4">
    <source>
        <dbReference type="Proteomes" id="UP000034302"/>
    </source>
</evidence>
<dbReference type="GO" id="GO:0016757">
    <property type="term" value="F:glycosyltransferase activity"/>
    <property type="evidence" value="ECO:0007669"/>
    <property type="project" value="InterPro"/>
</dbReference>
<protein>
    <submittedName>
        <fullName evidence="3">Glycosyltransferase</fullName>
    </submittedName>
</protein>
<organism evidence="3 4">
    <name type="scientific">candidate division WS6 bacterium GW2011_GWC1_33_20</name>
    <dbReference type="NCBI Taxonomy" id="1619089"/>
    <lineage>
        <taxon>Bacteria</taxon>
        <taxon>Candidatus Dojkabacteria</taxon>
    </lineage>
</organism>
<name>A0A0F9ZXU8_9BACT</name>
<dbReference type="PANTHER" id="PTHR46401">
    <property type="entry name" value="GLYCOSYLTRANSFERASE WBBK-RELATED"/>
    <property type="match status" value="1"/>
</dbReference>
<accession>A0A0F9ZXU8</accession>
<dbReference type="PANTHER" id="PTHR46401:SF2">
    <property type="entry name" value="GLYCOSYLTRANSFERASE WBBK-RELATED"/>
    <property type="match status" value="1"/>
</dbReference>
<feature type="domain" description="Glycosyl transferase family 1" evidence="2">
    <location>
        <begin position="202"/>
        <end position="365"/>
    </location>
</feature>
<sequence length="390" mass="45238">MERNKGLFELALVAPPWWLIPSKNIVTATEHLVEDYSYNFNKEGYKSVVFSRRKDNTDIEDIKDLNKYKNTYIYTKVTFVDRKLFRNINSLFFYFLYILKVSFKIKKLGIRKIIVFQILPFCFWIKLINPNSKILYHIGNHELSKSENYYQYGFIPSSLALKVFPKIYTIIPVSNHIRDGIVKRFPSIKNKCKTIYVGIDSEIFKKGEKDKRKRIITYSGRVVPEKGVHLLVNVFNNLKKDFKDIELYILGSGIGPNIPFDYFDIFKKEGIKMLGLLPRKDVANILRQSSIFVYPVIWEEPFGLAPVEAMAVGIPTVVSNTKSGYTEIINDSNGYYFNSNDEKDLERVLKGLLSSSNGQKDICNKAVETIQKRLSWKDCIKNSIDCFTQP</sequence>
<dbReference type="SUPFAM" id="SSF53756">
    <property type="entry name" value="UDP-Glycosyltransferase/glycogen phosphorylase"/>
    <property type="match status" value="1"/>
</dbReference>
<dbReference type="CDD" id="cd03801">
    <property type="entry name" value="GT4_PimA-like"/>
    <property type="match status" value="1"/>
</dbReference>
<dbReference type="InterPro" id="IPR001296">
    <property type="entry name" value="Glyco_trans_1"/>
</dbReference>
<dbReference type="AlphaFoldDB" id="A0A0F9ZXU8"/>
<comment type="caution">
    <text evidence="3">The sequence shown here is derived from an EMBL/GenBank/DDBJ whole genome shotgun (WGS) entry which is preliminary data.</text>
</comment>
<keyword evidence="1 3" id="KW-0808">Transferase</keyword>
<evidence type="ECO:0000313" key="3">
    <source>
        <dbReference type="EMBL" id="KKP43786.1"/>
    </source>
</evidence>
<dbReference type="Pfam" id="PF00534">
    <property type="entry name" value="Glycos_transf_1"/>
    <property type="match status" value="1"/>
</dbReference>
<evidence type="ECO:0000259" key="2">
    <source>
        <dbReference type="Pfam" id="PF00534"/>
    </source>
</evidence>
<evidence type="ECO:0000256" key="1">
    <source>
        <dbReference type="ARBA" id="ARBA00022679"/>
    </source>
</evidence>
<gene>
    <name evidence="3" type="ORF">UR34_C0011G0040</name>
</gene>
<dbReference type="Gene3D" id="3.40.50.2000">
    <property type="entry name" value="Glycogen Phosphorylase B"/>
    <property type="match status" value="2"/>
</dbReference>
<reference evidence="3 4" key="1">
    <citation type="journal article" date="2015" name="Nature">
        <title>rRNA introns, odd ribosomes, and small enigmatic genomes across a large radiation of phyla.</title>
        <authorList>
            <person name="Brown C.T."/>
            <person name="Hug L.A."/>
            <person name="Thomas B.C."/>
            <person name="Sharon I."/>
            <person name="Castelle C.J."/>
            <person name="Singh A."/>
            <person name="Wilkins M.J."/>
            <person name="Williams K.H."/>
            <person name="Banfield J.F."/>
        </authorList>
    </citation>
    <scope>NUCLEOTIDE SEQUENCE [LARGE SCALE GENOMIC DNA]</scope>
</reference>
<proteinExistence type="predicted"/>
<dbReference type="EMBL" id="LBOV01000011">
    <property type="protein sequence ID" value="KKP43786.1"/>
    <property type="molecule type" value="Genomic_DNA"/>
</dbReference>
<dbReference type="Proteomes" id="UP000034302">
    <property type="component" value="Unassembled WGS sequence"/>
</dbReference>